<evidence type="ECO:0000313" key="2">
    <source>
        <dbReference type="EMBL" id="THE64417.1"/>
    </source>
</evidence>
<evidence type="ECO:0000259" key="1">
    <source>
        <dbReference type="Pfam" id="PF25929"/>
    </source>
</evidence>
<evidence type="ECO:0000313" key="3">
    <source>
        <dbReference type="Proteomes" id="UP000318864"/>
    </source>
</evidence>
<keyword evidence="3" id="KW-1185">Reference proteome</keyword>
<sequence length="151" mass="17308">MTGAGESRTIDWAALSHALLPRRLRTRAITVSVRTDADVYHRGDPVAVEIDLRNRLPVPIRLRTDSPNVWTWTVDGEPVDARDVPDRPGSIHFDRGERKRFHRRWSQRVRVRDREWKPVEPGTYTIAARLSRGDAAARGLADRTAIEIVER</sequence>
<gene>
    <name evidence="2" type="ORF">D8Y22_13480</name>
</gene>
<reference evidence="2 3" key="1">
    <citation type="submission" date="2018-10" db="EMBL/GenBank/DDBJ databases">
        <title>Natronolimnobius sp. XQ-INN 246 isolated from Inner Mongolia Autonomous Region of China.</title>
        <authorList>
            <person name="Xue Q."/>
        </authorList>
    </citation>
    <scope>NUCLEOTIDE SEQUENCE [LARGE SCALE GENOMIC DNA]</scope>
    <source>
        <strain evidence="2 3">XQ-INN 246</strain>
    </source>
</reference>
<proteinExistence type="predicted"/>
<dbReference type="RefSeq" id="WP_141465203.1">
    <property type="nucleotide sequence ID" value="NZ_RBZW01000033.1"/>
</dbReference>
<dbReference type="OrthoDB" id="196304at2157"/>
<dbReference type="Pfam" id="PF25929">
    <property type="entry name" value="DUF7974"/>
    <property type="match status" value="1"/>
</dbReference>
<organism evidence="2 3">
    <name type="scientific">Salinadaptatus halalkaliphilus</name>
    <dbReference type="NCBI Taxonomy" id="2419781"/>
    <lineage>
        <taxon>Archaea</taxon>
        <taxon>Methanobacteriati</taxon>
        <taxon>Methanobacteriota</taxon>
        <taxon>Stenosarchaea group</taxon>
        <taxon>Halobacteria</taxon>
        <taxon>Halobacteriales</taxon>
        <taxon>Natrialbaceae</taxon>
        <taxon>Salinadaptatus</taxon>
    </lineage>
</organism>
<comment type="caution">
    <text evidence="2">The sequence shown here is derived from an EMBL/GenBank/DDBJ whole genome shotgun (WGS) entry which is preliminary data.</text>
</comment>
<dbReference type="InterPro" id="IPR058280">
    <property type="entry name" value="DUF7974"/>
</dbReference>
<feature type="domain" description="DUF7974" evidence="1">
    <location>
        <begin position="17"/>
        <end position="149"/>
    </location>
</feature>
<protein>
    <recommendedName>
        <fullName evidence="1">DUF7974 domain-containing protein</fullName>
    </recommendedName>
</protein>
<name>A0A4V3VL62_9EURY</name>
<dbReference type="EMBL" id="RBZW01000033">
    <property type="protein sequence ID" value="THE64417.1"/>
    <property type="molecule type" value="Genomic_DNA"/>
</dbReference>
<dbReference type="AlphaFoldDB" id="A0A4V3VL62"/>
<accession>A0A4V3VL62</accession>
<dbReference type="Proteomes" id="UP000318864">
    <property type="component" value="Unassembled WGS sequence"/>
</dbReference>